<dbReference type="SUPFAM" id="SSF52499">
    <property type="entry name" value="Isochorismatase-like hydrolases"/>
    <property type="match status" value="1"/>
</dbReference>
<comment type="caution">
    <text evidence="4">The sequence shown here is derived from an EMBL/GenBank/DDBJ whole genome shotgun (WGS) entry which is preliminary data.</text>
</comment>
<dbReference type="Pfam" id="PF00857">
    <property type="entry name" value="Isochorismatase"/>
    <property type="match status" value="1"/>
</dbReference>
<dbReference type="EMBL" id="JACVDA010000005">
    <property type="protein sequence ID" value="MBK1468213.1"/>
    <property type="molecule type" value="Genomic_DNA"/>
</dbReference>
<comment type="similarity">
    <text evidence="1">Belongs to the isochorismatase family.</text>
</comment>
<keyword evidence="2 4" id="KW-0378">Hydrolase</keyword>
<dbReference type="RefSeq" id="WP_201275206.1">
    <property type="nucleotide sequence ID" value="NZ_JACVDA010000005.1"/>
</dbReference>
<dbReference type="PANTHER" id="PTHR43540">
    <property type="entry name" value="PEROXYUREIDOACRYLATE/UREIDOACRYLATE AMIDOHYDROLASE-RELATED"/>
    <property type="match status" value="1"/>
</dbReference>
<organism evidence="4 5">
    <name type="scientific">Parvimonas parva</name>
    <dbReference type="NCBI Taxonomy" id="2769485"/>
    <lineage>
        <taxon>Bacteria</taxon>
        <taxon>Bacillati</taxon>
        <taxon>Bacillota</taxon>
        <taxon>Tissierellia</taxon>
        <taxon>Tissierellales</taxon>
        <taxon>Peptoniphilaceae</taxon>
        <taxon>Parvimonas</taxon>
    </lineage>
</organism>
<name>A0ABS1C8C8_9FIRM</name>
<evidence type="ECO:0000256" key="2">
    <source>
        <dbReference type="ARBA" id="ARBA00022801"/>
    </source>
</evidence>
<sequence length="170" mass="19301">MKILVVVDIQNDFVDGRLGTKEAMKIIPYVKEKIENFDGEVVYTMDTHDENYLHTQEGRNLPLKHCIKGTDGWKIKEGVYKENCKIFEKPSFGSVDLVEYIKSINEKEKIESVEFIGICTDICVVTNVMMIKGHFPEIELIVDSKACAGVSPQSHNNALETMKMCQVKIV</sequence>
<proteinExistence type="inferred from homology"/>
<dbReference type="Gene3D" id="3.40.50.850">
    <property type="entry name" value="Isochorismatase-like"/>
    <property type="match status" value="1"/>
</dbReference>
<protein>
    <submittedName>
        <fullName evidence="4">Cysteine hydrolase</fullName>
    </submittedName>
</protein>
<evidence type="ECO:0000259" key="3">
    <source>
        <dbReference type="Pfam" id="PF00857"/>
    </source>
</evidence>
<keyword evidence="5" id="KW-1185">Reference proteome</keyword>
<accession>A0ABS1C8C8</accession>
<reference evidence="4 5" key="1">
    <citation type="submission" date="2020-09" db="EMBL/GenBank/DDBJ databases">
        <title>Parvimonas S3374 sp. nov.</title>
        <authorList>
            <person name="Buhl M."/>
        </authorList>
    </citation>
    <scope>NUCLEOTIDE SEQUENCE [LARGE SCALE GENOMIC DNA]</scope>
    <source>
        <strain evidence="4 5">S3374</strain>
    </source>
</reference>
<evidence type="ECO:0000313" key="4">
    <source>
        <dbReference type="EMBL" id="MBK1468213.1"/>
    </source>
</evidence>
<dbReference type="Proteomes" id="UP000823123">
    <property type="component" value="Unassembled WGS sequence"/>
</dbReference>
<gene>
    <name evidence="4" type="ORF">IBJ83_02640</name>
</gene>
<dbReference type="InterPro" id="IPR000868">
    <property type="entry name" value="Isochorismatase-like_dom"/>
</dbReference>
<dbReference type="CDD" id="cd00431">
    <property type="entry name" value="cysteine_hydrolases"/>
    <property type="match status" value="1"/>
</dbReference>
<dbReference type="InterPro" id="IPR050272">
    <property type="entry name" value="Isochorismatase-like_hydrls"/>
</dbReference>
<dbReference type="GO" id="GO:0016787">
    <property type="term" value="F:hydrolase activity"/>
    <property type="evidence" value="ECO:0007669"/>
    <property type="project" value="UniProtKB-KW"/>
</dbReference>
<feature type="domain" description="Isochorismatase-like" evidence="3">
    <location>
        <begin position="3"/>
        <end position="165"/>
    </location>
</feature>
<evidence type="ECO:0000256" key="1">
    <source>
        <dbReference type="ARBA" id="ARBA00006336"/>
    </source>
</evidence>
<evidence type="ECO:0000313" key="5">
    <source>
        <dbReference type="Proteomes" id="UP000823123"/>
    </source>
</evidence>
<dbReference type="PANTHER" id="PTHR43540:SF6">
    <property type="entry name" value="ISOCHORISMATASE-LIKE DOMAIN-CONTAINING PROTEIN"/>
    <property type="match status" value="1"/>
</dbReference>
<dbReference type="InterPro" id="IPR036380">
    <property type="entry name" value="Isochorismatase-like_sf"/>
</dbReference>